<reference evidence="1 2" key="1">
    <citation type="submission" date="2019-10" db="EMBL/GenBank/DDBJ databases">
        <title>Draft Genome Sequence of the Caffeine Degrading Methylotroph Methylorubrum populi PINKEL.</title>
        <authorList>
            <person name="Dawson S.C."/>
            <person name="Zhang X."/>
            <person name="Wright M.E."/>
            <person name="Sharma G."/>
            <person name="Langner J.T."/>
            <person name="Ditty J.L."/>
            <person name="Subuyuj G.A."/>
        </authorList>
    </citation>
    <scope>NUCLEOTIDE SEQUENCE [LARGE SCALE GENOMIC DNA]</scope>
    <source>
        <strain evidence="1 2">Pinkel</strain>
    </source>
</reference>
<comment type="caution">
    <text evidence="1">The sequence shown here is derived from an EMBL/GenBank/DDBJ whole genome shotgun (WGS) entry which is preliminary data.</text>
</comment>
<evidence type="ECO:0000313" key="1">
    <source>
        <dbReference type="EMBL" id="KAB7788069.1"/>
    </source>
</evidence>
<dbReference type="AlphaFoldDB" id="A0A833N4C9"/>
<evidence type="ECO:0000313" key="2">
    <source>
        <dbReference type="Proteomes" id="UP000469949"/>
    </source>
</evidence>
<dbReference type="EMBL" id="WEKV01000001">
    <property type="protein sequence ID" value="KAB7788069.1"/>
    <property type="molecule type" value="Genomic_DNA"/>
</dbReference>
<gene>
    <name evidence="1" type="ORF">F8B43_0074</name>
</gene>
<dbReference type="Proteomes" id="UP000469949">
    <property type="component" value="Unassembled WGS sequence"/>
</dbReference>
<name>A0A833N4C9_9HYPH</name>
<proteinExistence type="predicted"/>
<organism evidence="1 2">
    <name type="scientific">Methylorubrum populi</name>
    <dbReference type="NCBI Taxonomy" id="223967"/>
    <lineage>
        <taxon>Bacteria</taxon>
        <taxon>Pseudomonadati</taxon>
        <taxon>Pseudomonadota</taxon>
        <taxon>Alphaproteobacteria</taxon>
        <taxon>Hyphomicrobiales</taxon>
        <taxon>Methylobacteriaceae</taxon>
        <taxon>Methylorubrum</taxon>
    </lineage>
</organism>
<sequence length="43" mass="4920">MPQRKPPMPDLSQEQFRALVEAGLVPLRRYLEICAARGWKPAV</sequence>
<accession>A0A833N4C9</accession>
<protein>
    <submittedName>
        <fullName evidence="1">Uncharacterized protein</fullName>
    </submittedName>
</protein>